<dbReference type="InterPro" id="IPR016518">
    <property type="entry name" value="Alpha-L-fucosidase"/>
</dbReference>
<protein>
    <submittedName>
        <fullName evidence="5">Alpha-L-fucosidase 2 isoform X2</fullName>
    </submittedName>
</protein>
<dbReference type="Pfam" id="PF14498">
    <property type="entry name" value="Glyco_hyd_65N_2"/>
    <property type="match status" value="1"/>
</dbReference>
<dbReference type="InterPro" id="IPR049053">
    <property type="entry name" value="AFCA-like_C"/>
</dbReference>
<evidence type="ECO:0000259" key="3">
    <source>
        <dbReference type="Pfam" id="PF22124"/>
    </source>
</evidence>
<evidence type="ECO:0000259" key="1">
    <source>
        <dbReference type="Pfam" id="PF14498"/>
    </source>
</evidence>
<dbReference type="InterPro" id="IPR012341">
    <property type="entry name" value="6hp_glycosidase-like_sf"/>
</dbReference>
<dbReference type="Gene3D" id="2.70.98.50">
    <property type="entry name" value="putative glycoside hydrolase family protein from bacillus halodurans"/>
    <property type="match status" value="1"/>
</dbReference>
<dbReference type="PANTHER" id="PTHR31084">
    <property type="entry name" value="ALPHA-L-FUCOSIDASE 2"/>
    <property type="match status" value="1"/>
</dbReference>
<dbReference type="RefSeq" id="XP_010936540.1">
    <property type="nucleotide sequence ID" value="XM_010938238.3"/>
</dbReference>
<reference evidence="5" key="1">
    <citation type="submission" date="2025-08" db="UniProtKB">
        <authorList>
            <consortium name="RefSeq"/>
        </authorList>
    </citation>
    <scope>IDENTIFICATION</scope>
</reference>
<evidence type="ECO:0000259" key="2">
    <source>
        <dbReference type="Pfam" id="PF21307"/>
    </source>
</evidence>
<dbReference type="Gene3D" id="1.50.10.10">
    <property type="match status" value="1"/>
</dbReference>
<organism evidence="4 5">
    <name type="scientific">Elaeis guineensis var. tenera</name>
    <name type="common">Oil palm</name>
    <dbReference type="NCBI Taxonomy" id="51953"/>
    <lineage>
        <taxon>Eukaryota</taxon>
        <taxon>Viridiplantae</taxon>
        <taxon>Streptophyta</taxon>
        <taxon>Embryophyta</taxon>
        <taxon>Tracheophyta</taxon>
        <taxon>Spermatophyta</taxon>
        <taxon>Magnoliopsida</taxon>
        <taxon>Liliopsida</taxon>
        <taxon>Arecaceae</taxon>
        <taxon>Arecoideae</taxon>
        <taxon>Cocoseae</taxon>
        <taxon>Elaeidinae</taxon>
        <taxon>Elaeis</taxon>
    </lineage>
</organism>
<dbReference type="OrthoDB" id="2848340at2759"/>
<dbReference type="SUPFAM" id="SSF48208">
    <property type="entry name" value="Six-hairpin glycosidases"/>
    <property type="match status" value="1"/>
</dbReference>
<dbReference type="GeneID" id="105056147"/>
<feature type="domain" description="Glycosyl hydrolase family 95 catalytic" evidence="3">
    <location>
        <begin position="484"/>
        <end position="713"/>
    </location>
</feature>
<dbReference type="AlphaFoldDB" id="A0A6I9S3R4"/>
<dbReference type="GO" id="GO:0005975">
    <property type="term" value="P:carbohydrate metabolic process"/>
    <property type="evidence" value="ECO:0007669"/>
    <property type="project" value="InterPro"/>
</dbReference>
<feature type="domain" description="Alpha fucosidase A-like C-terminal" evidence="2">
    <location>
        <begin position="715"/>
        <end position="771"/>
    </location>
</feature>
<feature type="domain" description="Glycosyl hydrolase family 95 N-terminal" evidence="1">
    <location>
        <begin position="37"/>
        <end position="281"/>
    </location>
</feature>
<dbReference type="InterPro" id="IPR054363">
    <property type="entry name" value="GH95_cat"/>
</dbReference>
<dbReference type="Pfam" id="PF21307">
    <property type="entry name" value="Glyco_hydro_95_C"/>
    <property type="match status" value="1"/>
</dbReference>
<accession>A0A6I9S3R4</accession>
<dbReference type="InterPro" id="IPR027414">
    <property type="entry name" value="GH95_N_dom"/>
</dbReference>
<evidence type="ECO:0000313" key="5">
    <source>
        <dbReference type="RefSeq" id="XP_010936540.1"/>
    </source>
</evidence>
<evidence type="ECO:0000313" key="4">
    <source>
        <dbReference type="Proteomes" id="UP000504607"/>
    </source>
</evidence>
<keyword evidence="4" id="KW-1185">Reference proteome</keyword>
<dbReference type="PANTHER" id="PTHR31084:SF0">
    <property type="entry name" value="ALPHA-L-FUCOSIDASE 2"/>
    <property type="match status" value="1"/>
</dbReference>
<dbReference type="GO" id="GO:0004560">
    <property type="term" value="F:alpha-L-fucosidase activity"/>
    <property type="evidence" value="ECO:0007669"/>
    <property type="project" value="InterPro"/>
</dbReference>
<sequence length="810" mass="89307">MGEGEEWVWVRPPMEADVECWAGGGGETDDARPLKVQFSEPAKHWTDATPIGNGRLGAMVWGGVASETLQLNHDTLWTGVPGNYTDPDAPPVLSKVRELVDSGQYAEASSAAFGLSDHPSDVYQPLGDINLNFGDSDDAYVAYERELDLTTATVSVKYTLGDVEFTREHFSSNPHQVLVTKISANKSGCLSFIVYLDSKLHHHSSANGANQIIMEGSCPGKRIPPKGNESENPSGIKFSAILELQIGGDDGKVQVLNDRKLKVDGSDWAVLLLAASSSFDGPFTKPSDSKKDPTSACLNTLSSVRNMSYSQLLAYHLDDYQNLFHRVTLQLSKISSGALEEKRLAFLNQIPLQNSTASDGGVSGLVKLNSSKVDSSAKLMDGTFKSTAERVKSFKDDEDPLLVELLFHYGRYLLISCSRPGTLIANLQGIWNKDTEPAWDAAPHLNINLQMNYWPSLSCNLSECQEPLFDFIASLAVNGNKTSKGFLEDKAYPLLAGCASFLLDWLIEGHGGYLETNPSTSPEHYFIAPDGKTASVSYSSTMDMAIIKEVFSAVISSAEVLGRSDSDFIKHIENALSRLPPTRIARDGSIMEWAQDFEDPDVHHRHLSHLFGLFPGHTITIEKTPDLCKAAANSLYKRGDIGPGWSTTWKMALWARLHNSEHAYKMVRQLINLVDPDHEGDFEGGLYSNLFTAHPPFQIDGNFGFTAAIAEMLVQSTKHDLYLLPALPREKWAEGCVKGLKARGNVTVNVCWKKGELHEACFWSKNENCLKRLHYRGTVATVTLTHGNIYRFNNHLKCVKTCFLKEGTFF</sequence>
<dbReference type="PIRSF" id="PIRSF007663">
    <property type="entry name" value="UCP007663"/>
    <property type="match status" value="1"/>
</dbReference>
<proteinExistence type="predicted"/>
<dbReference type="Proteomes" id="UP000504607">
    <property type="component" value="Chromosome 13"/>
</dbReference>
<gene>
    <name evidence="5" type="primary">LOC105056147</name>
</gene>
<dbReference type="Pfam" id="PF22124">
    <property type="entry name" value="Glyco_hydro_95_cat"/>
    <property type="match status" value="1"/>
</dbReference>
<dbReference type="InterPro" id="IPR008928">
    <property type="entry name" value="6-hairpin_glycosidase_sf"/>
</dbReference>
<name>A0A6I9S3R4_ELAGV</name>